<feature type="region of interest" description="Disordered" evidence="11">
    <location>
        <begin position="143"/>
        <end position="170"/>
    </location>
</feature>
<reference evidence="13 14" key="1">
    <citation type="journal article" date="2015" name="Genome Biol. Evol.">
        <title>Comparative Genomics of a Bacterivorous Green Alga Reveals Evolutionary Causalities and Consequences of Phago-Mixotrophic Mode of Nutrition.</title>
        <authorList>
            <person name="Burns J.A."/>
            <person name="Paasch A."/>
            <person name="Narechania A."/>
            <person name="Kim E."/>
        </authorList>
    </citation>
    <scope>NUCLEOTIDE SEQUENCE [LARGE SCALE GENOMIC DNA]</scope>
    <source>
        <strain evidence="13 14">PLY_AMNH</strain>
    </source>
</reference>
<feature type="region of interest" description="Disordered" evidence="11">
    <location>
        <begin position="1"/>
        <end position="40"/>
    </location>
</feature>
<feature type="compositionally biased region" description="Polar residues" evidence="11">
    <location>
        <begin position="7"/>
        <end position="29"/>
    </location>
</feature>
<dbReference type="Gene3D" id="2.60.120.10">
    <property type="entry name" value="Jelly Rolls"/>
    <property type="match status" value="1"/>
</dbReference>
<dbReference type="InterPro" id="IPR045319">
    <property type="entry name" value="KAT/AKT"/>
</dbReference>
<evidence type="ECO:0000256" key="4">
    <source>
        <dbReference type="ARBA" id="ARBA00022692"/>
    </source>
</evidence>
<proteinExistence type="inferred from homology"/>
<dbReference type="Proteomes" id="UP001190700">
    <property type="component" value="Unassembled WGS sequence"/>
</dbReference>
<evidence type="ECO:0000256" key="7">
    <source>
        <dbReference type="ARBA" id="ARBA00022989"/>
    </source>
</evidence>
<keyword evidence="8" id="KW-0406">Ion transport</keyword>
<organism evidence="13 14">
    <name type="scientific">Cymbomonas tetramitiformis</name>
    <dbReference type="NCBI Taxonomy" id="36881"/>
    <lineage>
        <taxon>Eukaryota</taxon>
        <taxon>Viridiplantae</taxon>
        <taxon>Chlorophyta</taxon>
        <taxon>Pyramimonadophyceae</taxon>
        <taxon>Pyramimonadales</taxon>
        <taxon>Pyramimonadaceae</taxon>
        <taxon>Cymbomonas</taxon>
    </lineage>
</organism>
<dbReference type="InterPro" id="IPR000595">
    <property type="entry name" value="cNMP-bd_dom"/>
</dbReference>
<keyword evidence="5" id="KW-0633">Potassium transport</keyword>
<feature type="repeat" description="ANK" evidence="10">
    <location>
        <begin position="838"/>
        <end position="870"/>
    </location>
</feature>
<dbReference type="GO" id="GO:0005249">
    <property type="term" value="F:voltage-gated potassium channel activity"/>
    <property type="evidence" value="ECO:0007669"/>
    <property type="project" value="InterPro"/>
</dbReference>
<evidence type="ECO:0000313" key="13">
    <source>
        <dbReference type="EMBL" id="KAK3235909.1"/>
    </source>
</evidence>
<dbReference type="Gene3D" id="1.10.287.630">
    <property type="entry name" value="Helix hairpin bin"/>
    <property type="match status" value="1"/>
</dbReference>
<dbReference type="PROSITE" id="PS50297">
    <property type="entry name" value="ANK_REP_REGION"/>
    <property type="match status" value="2"/>
</dbReference>
<keyword evidence="5" id="KW-0631">Potassium channel</keyword>
<dbReference type="PROSITE" id="PS50088">
    <property type="entry name" value="ANK_REPEAT"/>
    <property type="match status" value="4"/>
</dbReference>
<evidence type="ECO:0000256" key="5">
    <source>
        <dbReference type="ARBA" id="ARBA00022826"/>
    </source>
</evidence>
<dbReference type="PANTHER" id="PTHR45743">
    <property type="entry name" value="POTASSIUM CHANNEL AKT1"/>
    <property type="match status" value="1"/>
</dbReference>
<evidence type="ECO:0000256" key="9">
    <source>
        <dbReference type="ARBA" id="ARBA00023136"/>
    </source>
</evidence>
<dbReference type="EMBL" id="LGRX02035196">
    <property type="protein sequence ID" value="KAK3235909.1"/>
    <property type="molecule type" value="Genomic_DNA"/>
</dbReference>
<protein>
    <recommendedName>
        <fullName evidence="12">Cyclic nucleotide-binding domain-containing protein</fullName>
    </recommendedName>
</protein>
<dbReference type="CDD" id="cd00038">
    <property type="entry name" value="CAP_ED"/>
    <property type="match status" value="1"/>
</dbReference>
<keyword evidence="14" id="KW-1185">Reference proteome</keyword>
<feature type="compositionally biased region" description="Basic and acidic residues" evidence="11">
    <location>
        <begin position="262"/>
        <end position="279"/>
    </location>
</feature>
<dbReference type="InterPro" id="IPR018490">
    <property type="entry name" value="cNMP-bd_dom_sf"/>
</dbReference>
<evidence type="ECO:0000256" key="8">
    <source>
        <dbReference type="ARBA" id="ARBA00023065"/>
    </source>
</evidence>
<feature type="repeat" description="ANK" evidence="10">
    <location>
        <begin position="935"/>
        <end position="967"/>
    </location>
</feature>
<dbReference type="Pfam" id="PF00520">
    <property type="entry name" value="Ion_trans"/>
    <property type="match status" value="1"/>
</dbReference>
<keyword evidence="5" id="KW-0630">Potassium</keyword>
<dbReference type="InterPro" id="IPR014710">
    <property type="entry name" value="RmlC-like_jellyroll"/>
</dbReference>
<comment type="caution">
    <text evidence="13">The sequence shown here is derived from an EMBL/GenBank/DDBJ whole genome shotgun (WGS) entry which is preliminary data.</text>
</comment>
<name>A0AAE0BHU5_9CHLO</name>
<dbReference type="AlphaFoldDB" id="A0AAE0BHU5"/>
<dbReference type="InterPro" id="IPR005821">
    <property type="entry name" value="Ion_trans_dom"/>
</dbReference>
<keyword evidence="7" id="KW-1133">Transmembrane helix</keyword>
<comment type="subcellular location">
    <subcellularLocation>
        <location evidence="1">Membrane</location>
        <topology evidence="1">Multi-pass membrane protein</topology>
    </subcellularLocation>
</comment>
<dbReference type="PANTHER" id="PTHR45743:SF2">
    <property type="entry name" value="POTASSIUM CHANNEL AKT1"/>
    <property type="match status" value="1"/>
</dbReference>
<feature type="compositionally biased region" description="Polar residues" evidence="11">
    <location>
        <begin position="161"/>
        <end position="170"/>
    </location>
</feature>
<evidence type="ECO:0000256" key="3">
    <source>
        <dbReference type="ARBA" id="ARBA00022448"/>
    </source>
</evidence>
<evidence type="ECO:0000256" key="1">
    <source>
        <dbReference type="ARBA" id="ARBA00004141"/>
    </source>
</evidence>
<keyword evidence="10" id="KW-0040">ANK repeat</keyword>
<evidence type="ECO:0000256" key="10">
    <source>
        <dbReference type="PROSITE-ProRule" id="PRU00023"/>
    </source>
</evidence>
<evidence type="ECO:0000256" key="6">
    <source>
        <dbReference type="ARBA" id="ARBA00022882"/>
    </source>
</evidence>
<dbReference type="Gene3D" id="1.10.287.70">
    <property type="match status" value="1"/>
</dbReference>
<feature type="domain" description="Cyclic nucleotide-binding" evidence="12">
    <location>
        <begin position="672"/>
        <end position="797"/>
    </location>
</feature>
<evidence type="ECO:0000256" key="2">
    <source>
        <dbReference type="ARBA" id="ARBA00007929"/>
    </source>
</evidence>
<dbReference type="SUPFAM" id="SSF48403">
    <property type="entry name" value="Ankyrin repeat"/>
    <property type="match status" value="1"/>
</dbReference>
<keyword evidence="4" id="KW-0812">Transmembrane</keyword>
<keyword evidence="3" id="KW-0813">Transport</keyword>
<dbReference type="PROSITE" id="PS50042">
    <property type="entry name" value="CNMP_BINDING_3"/>
    <property type="match status" value="1"/>
</dbReference>
<dbReference type="SUPFAM" id="SSF81324">
    <property type="entry name" value="Voltage-gated potassium channels"/>
    <property type="match status" value="1"/>
</dbReference>
<keyword evidence="6" id="KW-0851">Voltage-gated channel</keyword>
<feature type="region of interest" description="Disordered" evidence="11">
    <location>
        <begin position="262"/>
        <end position="282"/>
    </location>
</feature>
<dbReference type="SMART" id="SM00248">
    <property type="entry name" value="ANK"/>
    <property type="match status" value="7"/>
</dbReference>
<dbReference type="Pfam" id="PF12796">
    <property type="entry name" value="Ank_2"/>
    <property type="match status" value="2"/>
</dbReference>
<feature type="region of interest" description="Disordered" evidence="11">
    <location>
        <begin position="190"/>
        <end position="209"/>
    </location>
</feature>
<dbReference type="SMART" id="SM00100">
    <property type="entry name" value="cNMP"/>
    <property type="match status" value="1"/>
</dbReference>
<feature type="repeat" description="ANK" evidence="10">
    <location>
        <begin position="968"/>
        <end position="1000"/>
    </location>
</feature>
<keyword evidence="9" id="KW-0472">Membrane</keyword>
<dbReference type="InterPro" id="IPR036770">
    <property type="entry name" value="Ankyrin_rpt-contain_sf"/>
</dbReference>
<sequence>MDDRTELSPTSLEYSPDKSQISADTSDVASRSRKRSQALTRECHETIGDDPLLAASPHVSGCMEHHIVLDTTSSKTAHLSIPQDVDTLKQIQTLYSNMMVQEEEILSSKLRSTTLGEDSAKAFRTKTKMFDVQHGILDLSRRNSINRDSPLGHGFPRESQPKSGNNFDSKRNSIVQDIQTDQYDLLLGAEMIDPPGTPSDRDHLSASSRCSSRSSFLRRSCDSRQRGDLLDSVVPTAGAISRQARFSSDSEIDAVPLHLKKKEISRSHQDGGERDETVGKRQGILMTAGRKEQRRKDRVGKDLHVRWIDPKKQRNWISHLLNFLHSPAVLKKLKQRDRAMVLPLTYELWAFPFRYALSKPGLNLQLALDIGADVLFLLDMIIEKLIETQSKDHNEVQKLPEAAIVDPVYKASWLDYYCKNKIVFQYLSCLLLHPVAYAWSVSWVPIGVWWMASVPRLTRVVSLLRYFRKMEMQLEVDVRTLQFYKYMITIFLVTHWEGCIFYWLSRLMDFNSQTWVYKFQSVLPSFELDDSLMGQKYFVILYKGFNAMTNLAYENIVPGQAAEIILSILSIFSQMVFNAYILGTLFHYLVQKDSLSEEHKSRMDLLERFMSTRQLAQDLRHRLVRHFDFQFKKLAENKASKNVVLPKSLAIKVAYCQYHSVIEKCSMRGGGIFYECNEQFLNMVILCLREVYLMPGEEVAKQGDMSRDLSFVIYGSVQVMEPGDSHLVVREIRSDIPEVPPVVSEVAFFMGIMQPSTIRARLDGDVKLLTLSKLDYEGIVSKVPEQHHIITKNIVTTLGLDKNGEDIRGADLFSDSEEQAMTELKHQVADALQRRLYDNFAQLMFAARSGDLEEVKSTLRLGIDINMADYDGRTVLHGAAKEGNFNVVSLLLEEGAQTDSTDRWGSTPLQTAIENNQGPVVELLTQWKAIIKVQDPAGALCEAASNGDISMVQRLLDNGVDPNIGDYDMRTSLHLGAAEGQQKVVEYLIGVGAEVNIQDRWGGIPLMDAIENGNSLITNLIASAGGKLNDNLGADKMCTAAVEGDLNTLRLLEMCHVDLDKGNYDQRCALHLAAADGILMSVSYLLGIAANPKCRDRWGNTPLVDALRGDAFYCIYCAKLIEVQLPHPSPLT</sequence>
<dbReference type="Gene3D" id="1.25.40.20">
    <property type="entry name" value="Ankyrin repeat-containing domain"/>
    <property type="match status" value="3"/>
</dbReference>
<dbReference type="PRINTS" id="PR01415">
    <property type="entry name" value="ANKYRIN"/>
</dbReference>
<keyword evidence="6" id="KW-0407">Ion channel</keyword>
<evidence type="ECO:0000256" key="11">
    <source>
        <dbReference type="SAM" id="MobiDB-lite"/>
    </source>
</evidence>
<feature type="repeat" description="ANK" evidence="10">
    <location>
        <begin position="871"/>
        <end position="903"/>
    </location>
</feature>
<dbReference type="SUPFAM" id="SSF51206">
    <property type="entry name" value="cAMP-binding domain-like"/>
    <property type="match status" value="1"/>
</dbReference>
<dbReference type="InterPro" id="IPR002110">
    <property type="entry name" value="Ankyrin_rpt"/>
</dbReference>
<comment type="similarity">
    <text evidence="2">Belongs to the potassium channel family. Plant (TC 1.A.1.4) subfamily.</text>
</comment>
<accession>A0AAE0BHU5</accession>
<gene>
    <name evidence="13" type="ORF">CYMTET_53920</name>
</gene>
<evidence type="ECO:0000259" key="12">
    <source>
        <dbReference type="PROSITE" id="PS50042"/>
    </source>
</evidence>
<dbReference type="GO" id="GO:0034702">
    <property type="term" value="C:monoatomic ion channel complex"/>
    <property type="evidence" value="ECO:0007669"/>
    <property type="project" value="UniProtKB-KW"/>
</dbReference>
<evidence type="ECO:0000313" key="14">
    <source>
        <dbReference type="Proteomes" id="UP001190700"/>
    </source>
</evidence>